<dbReference type="InterPro" id="IPR051044">
    <property type="entry name" value="MAG_DAG_Lipase"/>
</dbReference>
<dbReference type="PANTHER" id="PTHR11614">
    <property type="entry name" value="PHOSPHOLIPASE-RELATED"/>
    <property type="match status" value="1"/>
</dbReference>
<dbReference type="VEuPathDB" id="TrichDB:TRFO_01885"/>
<dbReference type="RefSeq" id="XP_068351955.1">
    <property type="nucleotide sequence ID" value="XM_068490368.1"/>
</dbReference>
<dbReference type="SUPFAM" id="SSF53474">
    <property type="entry name" value="alpha/beta-Hydrolases"/>
    <property type="match status" value="1"/>
</dbReference>
<keyword evidence="3" id="KW-1185">Reference proteome</keyword>
<dbReference type="AlphaFoldDB" id="A0A1J4JI18"/>
<dbReference type="FunFam" id="3.40.50.1820:FF:000154">
    <property type="entry name" value="Alpha/beta hydrolase"/>
    <property type="match status" value="1"/>
</dbReference>
<name>A0A1J4JI18_9EUKA</name>
<dbReference type="Gene3D" id="3.40.50.1820">
    <property type="entry name" value="alpha/beta hydrolase"/>
    <property type="match status" value="1"/>
</dbReference>
<sequence length="301" mass="34025">MELSEAVFNFEYDGEDFTIPLDNGRYTLRGCEWRPEGQPEFVVVYVHGLGSFLTTKHDVIDVILHNGGAFLGCDHLGHGRSPGPRSACTIDEICEETELVINKAHESFPDLPIFLFSHSMGSLASLRLIFDKSIFVSQNLRGAIIESPWISNSKQKPISFLESFFLMVASKYSPYTIIGLGDEPYSPDTQQDFVKKVVNSPLFSPFSTPRLLNSAFQSITKVRQSYSDWPSDLPVLFLQGGRDSDVNPQENLAWFKDVQESSAKDVVEYKFYPNASHNLLKTVFRPVVLQDMLDFINKHKQ</sequence>
<accession>A0A1J4JI18</accession>
<evidence type="ECO:0000313" key="3">
    <source>
        <dbReference type="Proteomes" id="UP000179807"/>
    </source>
</evidence>
<dbReference type="EMBL" id="MLAK01001037">
    <property type="protein sequence ID" value="OHS98818.1"/>
    <property type="molecule type" value="Genomic_DNA"/>
</dbReference>
<organism evidence="2 3">
    <name type="scientific">Tritrichomonas foetus</name>
    <dbReference type="NCBI Taxonomy" id="1144522"/>
    <lineage>
        <taxon>Eukaryota</taxon>
        <taxon>Metamonada</taxon>
        <taxon>Parabasalia</taxon>
        <taxon>Tritrichomonadida</taxon>
        <taxon>Tritrichomonadidae</taxon>
        <taxon>Tritrichomonas</taxon>
    </lineage>
</organism>
<dbReference type="GeneID" id="94825072"/>
<proteinExistence type="predicted"/>
<evidence type="ECO:0000259" key="1">
    <source>
        <dbReference type="Pfam" id="PF12146"/>
    </source>
</evidence>
<dbReference type="Proteomes" id="UP000179807">
    <property type="component" value="Unassembled WGS sequence"/>
</dbReference>
<evidence type="ECO:0000313" key="2">
    <source>
        <dbReference type="EMBL" id="OHS98818.1"/>
    </source>
</evidence>
<dbReference type="OrthoDB" id="10249433at2759"/>
<comment type="caution">
    <text evidence="2">The sequence shown here is derived from an EMBL/GenBank/DDBJ whole genome shotgun (WGS) entry which is preliminary data.</text>
</comment>
<dbReference type="InterPro" id="IPR029058">
    <property type="entry name" value="AB_hydrolase_fold"/>
</dbReference>
<dbReference type="Pfam" id="PF12146">
    <property type="entry name" value="Hydrolase_4"/>
    <property type="match status" value="1"/>
</dbReference>
<dbReference type="InterPro" id="IPR022742">
    <property type="entry name" value="Hydrolase_4"/>
</dbReference>
<reference evidence="2" key="1">
    <citation type="submission" date="2016-10" db="EMBL/GenBank/DDBJ databases">
        <authorList>
            <person name="Benchimol M."/>
            <person name="Almeida L.G."/>
            <person name="Vasconcelos A.T."/>
            <person name="Perreira-Neves A."/>
            <person name="Rosa I.A."/>
            <person name="Tasca T."/>
            <person name="Bogo M.R."/>
            <person name="de Souza W."/>
        </authorList>
    </citation>
    <scope>NUCLEOTIDE SEQUENCE [LARGE SCALE GENOMIC DNA]</scope>
    <source>
        <strain evidence="2">K</strain>
    </source>
</reference>
<gene>
    <name evidence="2" type="ORF">TRFO_01885</name>
</gene>
<feature type="domain" description="Serine aminopeptidase S33" evidence="1">
    <location>
        <begin position="38"/>
        <end position="280"/>
    </location>
</feature>
<protein>
    <submittedName>
        <fullName evidence="2">Clan SC, family S33, methylesterase-like serine peptidase</fullName>
    </submittedName>
</protein>